<dbReference type="KEGG" id="pfp:PFL1_05695"/>
<dbReference type="PANTHER" id="PTHR12286">
    <property type="entry name" value="SACCHAROPINE DEHYDROGENASE-LIKE OXIDOREDUCTASE"/>
    <property type="match status" value="1"/>
</dbReference>
<dbReference type="InterPro" id="IPR005097">
    <property type="entry name" value="Sacchrp_dh_NADP-bd"/>
</dbReference>
<dbReference type="RefSeq" id="XP_007881421.1">
    <property type="nucleotide sequence ID" value="XM_007883230.1"/>
</dbReference>
<dbReference type="InterPro" id="IPR036291">
    <property type="entry name" value="NAD(P)-bd_dom_sf"/>
</dbReference>
<dbReference type="InterPro" id="IPR051276">
    <property type="entry name" value="Saccharopine_DH-like_oxidrdct"/>
</dbReference>
<dbReference type="PANTHER" id="PTHR12286:SF5">
    <property type="entry name" value="SACCHAROPINE DEHYDROGENASE-LIKE OXIDOREDUCTASE"/>
    <property type="match status" value="1"/>
</dbReference>
<dbReference type="GeneID" id="19319781"/>
<evidence type="ECO:0000313" key="5">
    <source>
        <dbReference type="Proteomes" id="UP000053664"/>
    </source>
</evidence>
<dbReference type="AlphaFoldDB" id="A0A061H7Y2"/>
<dbReference type="Gene3D" id="3.40.50.720">
    <property type="entry name" value="NAD(P)-binding Rossmann-like Domain"/>
    <property type="match status" value="1"/>
</dbReference>
<feature type="transmembrane region" description="Helical" evidence="2">
    <location>
        <begin position="274"/>
        <end position="299"/>
    </location>
</feature>
<dbReference type="GO" id="GO:0005739">
    <property type="term" value="C:mitochondrion"/>
    <property type="evidence" value="ECO:0007669"/>
    <property type="project" value="TreeGrafter"/>
</dbReference>
<gene>
    <name evidence="4" type="ORF">PFL1_05695</name>
</gene>
<proteinExistence type="inferred from homology"/>
<reference evidence="4 5" key="1">
    <citation type="journal article" date="2013" name="Plant Cell">
        <title>The transition from a phytopathogenic smut ancestor to an anamorphic biocontrol agent deciphered by comparative whole-genome analysis.</title>
        <authorList>
            <person name="Lefebvre F."/>
            <person name="Joly D.L."/>
            <person name="Labbe C."/>
            <person name="Teichmann B."/>
            <person name="Linning R."/>
            <person name="Belzile F."/>
            <person name="Bakkeren G."/>
            <person name="Belanger R.R."/>
        </authorList>
    </citation>
    <scope>NUCLEOTIDE SEQUENCE [LARGE SCALE GENOMIC DNA]</scope>
    <source>
        <strain evidence="4 5">PF-1</strain>
    </source>
</reference>
<dbReference type="GO" id="GO:0005886">
    <property type="term" value="C:plasma membrane"/>
    <property type="evidence" value="ECO:0007669"/>
    <property type="project" value="TreeGrafter"/>
</dbReference>
<accession>A0A061H7Y2</accession>
<keyword evidence="2" id="KW-1133">Transmembrane helix</keyword>
<dbReference type="GO" id="GO:0005811">
    <property type="term" value="C:lipid droplet"/>
    <property type="evidence" value="ECO:0007669"/>
    <property type="project" value="TreeGrafter"/>
</dbReference>
<dbReference type="HOGENOM" id="CLU_031002_0_2_1"/>
<feature type="domain" description="Saccharopine dehydrogenase NADP binding" evidence="3">
    <location>
        <begin position="7"/>
        <end position="114"/>
    </location>
</feature>
<sequence length="411" mass="44333">MSRTYDVVVYGATGFTGKLVCRYLASHPESPRWALGGRNQAKLKKLRADLGLSTDVGTLEADSTKYNSLVEMAKQVSVVINLAGPYRKNNADNVVKACVEAATSYVDLSGETGFNATLIDRYHLEAQAKGIIIAPSVGFDSLPFDLSTYLAVQHAKKLGGPASEVLTADCGIVVKGGVSSGTISSAIDMHHDPAQLSACKPDWLSPVVGSHTSTHYLSHYFAHFNKYGAITPFTPHNHRIVNRSWGLLQQAHADEAYGKTFQYQDGAIVPARPIAWFASFMVGLIGWSLGHIAIFRWLLTSILPENGGPSPSKLENGMMRVETLARTKKSAAVCTMKAKGDPGYTLTSRMIVETALTIAREDRARCGPLAAKGGVLTSATLGAEVLASRLEKFAGFQIQTVEWDGESRKTR</sequence>
<protein>
    <recommendedName>
        <fullName evidence="3">Saccharopine dehydrogenase NADP binding domain-containing protein</fullName>
    </recommendedName>
</protein>
<evidence type="ECO:0000256" key="2">
    <source>
        <dbReference type="SAM" id="Phobius"/>
    </source>
</evidence>
<evidence type="ECO:0000256" key="1">
    <source>
        <dbReference type="ARBA" id="ARBA00038048"/>
    </source>
</evidence>
<dbReference type="Proteomes" id="UP000053664">
    <property type="component" value="Unassembled WGS sequence"/>
</dbReference>
<dbReference type="SUPFAM" id="SSF51735">
    <property type="entry name" value="NAD(P)-binding Rossmann-fold domains"/>
    <property type="match status" value="1"/>
</dbReference>
<dbReference type="eggNOG" id="KOG2733">
    <property type="taxonomic scope" value="Eukaryota"/>
</dbReference>
<comment type="similarity">
    <text evidence="1">Belongs to the saccharopine dehydrogenase family.</text>
</comment>
<dbReference type="Pfam" id="PF03435">
    <property type="entry name" value="Sacchrp_dh_NADP"/>
    <property type="match status" value="1"/>
</dbReference>
<keyword evidence="2" id="KW-0812">Transmembrane</keyword>
<organism evidence="4 5">
    <name type="scientific">Pseudozyma flocculosa PF-1</name>
    <dbReference type="NCBI Taxonomy" id="1277687"/>
    <lineage>
        <taxon>Eukaryota</taxon>
        <taxon>Fungi</taxon>
        <taxon>Dikarya</taxon>
        <taxon>Basidiomycota</taxon>
        <taxon>Ustilaginomycotina</taxon>
        <taxon>Ustilaginomycetes</taxon>
        <taxon>Ustilaginales</taxon>
        <taxon>Ustilaginaceae</taxon>
        <taxon>Pseudozyma</taxon>
    </lineage>
</organism>
<dbReference type="OrthoDB" id="10268090at2759"/>
<name>A0A061H7Y2_9BASI</name>
<dbReference type="EMBL" id="KE361643">
    <property type="protein sequence ID" value="EPQ26716.1"/>
    <property type="molecule type" value="Genomic_DNA"/>
</dbReference>
<evidence type="ECO:0000313" key="4">
    <source>
        <dbReference type="EMBL" id="EPQ26716.1"/>
    </source>
</evidence>
<evidence type="ECO:0000259" key="3">
    <source>
        <dbReference type="Pfam" id="PF03435"/>
    </source>
</evidence>
<dbReference type="GO" id="GO:0009247">
    <property type="term" value="P:glycolipid biosynthetic process"/>
    <property type="evidence" value="ECO:0007669"/>
    <property type="project" value="TreeGrafter"/>
</dbReference>
<keyword evidence="2" id="KW-0472">Membrane</keyword>